<dbReference type="AlphaFoldDB" id="A0A6P8XTN6"/>
<dbReference type="PANTHER" id="PTHR42643">
    <property type="entry name" value="IONOTROPIC RECEPTOR 20A-RELATED"/>
    <property type="match status" value="1"/>
</dbReference>
<dbReference type="InParanoid" id="A0A6P8XTN6"/>
<keyword evidence="3 9" id="KW-0812">Transmembrane</keyword>
<dbReference type="Proteomes" id="UP000515158">
    <property type="component" value="Unplaced"/>
</dbReference>
<feature type="region of interest" description="Disordered" evidence="8">
    <location>
        <begin position="318"/>
        <end position="337"/>
    </location>
</feature>
<reference evidence="11" key="1">
    <citation type="submission" date="2025-08" db="UniProtKB">
        <authorList>
            <consortium name="RefSeq"/>
        </authorList>
    </citation>
    <scope>IDENTIFICATION</scope>
    <source>
        <tissue evidence="11">Total insect</tissue>
    </source>
</reference>
<proteinExistence type="predicted"/>
<evidence type="ECO:0000313" key="10">
    <source>
        <dbReference type="Proteomes" id="UP000515158"/>
    </source>
</evidence>
<gene>
    <name evidence="11" type="primary">LOC117639031</name>
</gene>
<dbReference type="GeneID" id="117639031"/>
<dbReference type="OrthoDB" id="413361at2759"/>
<feature type="transmembrane region" description="Helical" evidence="9">
    <location>
        <begin position="270"/>
        <end position="289"/>
    </location>
</feature>
<evidence type="ECO:0000313" key="11">
    <source>
        <dbReference type="RefSeq" id="XP_034230268.1"/>
    </source>
</evidence>
<evidence type="ECO:0000256" key="7">
    <source>
        <dbReference type="ARBA" id="ARBA00023180"/>
    </source>
</evidence>
<keyword evidence="10" id="KW-1185">Reference proteome</keyword>
<dbReference type="KEGG" id="tpal:117639031"/>
<evidence type="ECO:0000256" key="2">
    <source>
        <dbReference type="ARBA" id="ARBA00022475"/>
    </source>
</evidence>
<comment type="subcellular location">
    <subcellularLocation>
        <location evidence="1">Cell membrane</location>
        <topology evidence="1">Multi-pass membrane protein</topology>
    </subcellularLocation>
</comment>
<accession>A0A6P8XTN6</accession>
<evidence type="ECO:0000256" key="5">
    <source>
        <dbReference type="ARBA" id="ARBA00023136"/>
    </source>
</evidence>
<name>A0A6P8XTN6_THRPL</name>
<keyword evidence="7" id="KW-0325">Glycoprotein</keyword>
<keyword evidence="6" id="KW-0675">Receptor</keyword>
<evidence type="ECO:0000256" key="8">
    <source>
        <dbReference type="SAM" id="MobiDB-lite"/>
    </source>
</evidence>
<keyword evidence="4 9" id="KW-1133">Transmembrane helix</keyword>
<organism evidence="11">
    <name type="scientific">Thrips palmi</name>
    <name type="common">Melon thrips</name>
    <dbReference type="NCBI Taxonomy" id="161013"/>
    <lineage>
        <taxon>Eukaryota</taxon>
        <taxon>Metazoa</taxon>
        <taxon>Ecdysozoa</taxon>
        <taxon>Arthropoda</taxon>
        <taxon>Hexapoda</taxon>
        <taxon>Insecta</taxon>
        <taxon>Pterygota</taxon>
        <taxon>Neoptera</taxon>
        <taxon>Paraneoptera</taxon>
        <taxon>Thysanoptera</taxon>
        <taxon>Terebrantia</taxon>
        <taxon>Thripoidea</taxon>
        <taxon>Thripidae</taxon>
        <taxon>Thrips</taxon>
    </lineage>
</organism>
<evidence type="ECO:0000256" key="6">
    <source>
        <dbReference type="ARBA" id="ARBA00023170"/>
    </source>
</evidence>
<feature type="transmembrane region" description="Helical" evidence="9">
    <location>
        <begin position="79"/>
        <end position="103"/>
    </location>
</feature>
<evidence type="ECO:0000256" key="1">
    <source>
        <dbReference type="ARBA" id="ARBA00004651"/>
    </source>
</evidence>
<protein>
    <submittedName>
        <fullName evidence="11">Uncharacterized protein LOC117639031</fullName>
    </submittedName>
</protein>
<evidence type="ECO:0000256" key="4">
    <source>
        <dbReference type="ARBA" id="ARBA00022989"/>
    </source>
</evidence>
<evidence type="ECO:0000256" key="3">
    <source>
        <dbReference type="ARBA" id="ARBA00022692"/>
    </source>
</evidence>
<dbReference type="SUPFAM" id="SSF53850">
    <property type="entry name" value="Periplasmic binding protein-like II"/>
    <property type="match status" value="1"/>
</dbReference>
<evidence type="ECO:0000256" key="9">
    <source>
        <dbReference type="SAM" id="Phobius"/>
    </source>
</evidence>
<keyword evidence="2" id="KW-1003">Cell membrane</keyword>
<keyword evidence="5 9" id="KW-0472">Membrane</keyword>
<dbReference type="PANTHER" id="PTHR42643:SF30">
    <property type="entry name" value="IONOTROPIC RECEPTOR 40A-RELATED"/>
    <property type="match status" value="1"/>
</dbReference>
<dbReference type="RefSeq" id="XP_034230268.1">
    <property type="nucleotide sequence ID" value="XM_034374377.1"/>
</dbReference>
<dbReference type="FunCoup" id="A0A6P8XTN6">
    <property type="interactions" value="8"/>
</dbReference>
<dbReference type="GO" id="GO:0005886">
    <property type="term" value="C:plasma membrane"/>
    <property type="evidence" value="ECO:0007669"/>
    <property type="project" value="UniProtKB-SubCell"/>
</dbReference>
<sequence>MVVTPSWGYNVQGNGVFDGMIGLLQRGEADLGITPAVISLPRLDAVDYTVQTWKLRGTLRPPCVAGSVLCSDLVSGRCLLLVGMLLGVMVQSFYTSAIVTILLTPIPRTIHTVQDLIRSPLKVGLEDFVYTRTVFPNSSDPLLSAMYNGKVVPAWRKRPNGGFFSVAEGVKRIQRGGFAFCSEASTLYPVIDSTFSDDEKCSISEVELVLGNGNAAPIPKGSPFKELFKQGYFLMLERGLRDRNSRRWSAPRPSCESGASALTAVGLDPIFPAHAILLLGLVSALLLLLHERRTAAVLKETPTETQLPLTPLSHVPAERKTEKFLPTSPFHESELGA</sequence>
<dbReference type="Gene3D" id="3.40.190.10">
    <property type="entry name" value="Periplasmic binding protein-like II"/>
    <property type="match status" value="2"/>
</dbReference>
<dbReference type="InterPro" id="IPR052192">
    <property type="entry name" value="Insect_Ionotropic_Sensory_Rcpt"/>
</dbReference>